<feature type="repeat" description="ANK" evidence="1">
    <location>
        <begin position="756"/>
        <end position="788"/>
    </location>
</feature>
<feature type="repeat" description="ANK" evidence="1">
    <location>
        <begin position="921"/>
        <end position="953"/>
    </location>
</feature>
<proteinExistence type="predicted"/>
<keyword evidence="1" id="KW-0040">ANK repeat</keyword>
<keyword evidence="4" id="KW-1185">Reference proteome</keyword>
<comment type="caution">
    <text evidence="3">The sequence shown here is derived from an EMBL/GenBank/DDBJ whole genome shotgun (WGS) entry which is preliminary data.</text>
</comment>
<dbReference type="InterPro" id="IPR052391">
    <property type="entry name" value="E3_Ligase-Neurotoxin"/>
</dbReference>
<feature type="repeat" description="ANK" evidence="1">
    <location>
        <begin position="480"/>
        <end position="512"/>
    </location>
</feature>
<dbReference type="SMART" id="SM00248">
    <property type="entry name" value="ANK"/>
    <property type="match status" value="24"/>
</dbReference>
<accession>A0A395SH50</accession>
<dbReference type="InterPro" id="IPR010730">
    <property type="entry name" value="HET"/>
</dbReference>
<evidence type="ECO:0000313" key="3">
    <source>
        <dbReference type="EMBL" id="RGP71794.1"/>
    </source>
</evidence>
<dbReference type="PANTHER" id="PTHR24133">
    <property type="entry name" value="ANKYRIN DOMAIN-CONTAINING"/>
    <property type="match status" value="1"/>
</dbReference>
<feature type="repeat" description="ANK" evidence="1">
    <location>
        <begin position="206"/>
        <end position="238"/>
    </location>
</feature>
<sequence length="1763" mass="193825">MKPQHVPAIQKLVCTNIPVTSRLGQALCRGGYSVDGFFLNKDEALAWTIIQKQTELVKDIVKDGVNIDLRTGPSQTAALHVAAYVGSCEIISILKDAGASLKEKDVSGFTTLHYAAYNGRHEAAELLCDLGADTKCRSNDRSTPLHGAARGRSTKIIQLLFDRNFDVDCRDDNEITPLLVASMSGEIRTVQLLVKLGADAGLQDKAGNTPIHHAAKNDHTTLVEYLIGLGAELTVINNYGYNVLSVAALGKAQHVADLILQLENVDVNQQDRPSVIVPLISAARSGSFEIACLLVQNGALLEVTDDNGNTPLHTASTYGHPEVARFLLEKGANIESRNISQQTPFLFAAFCGEIGMVRLLAEYGADLEAKDSDGCCALHYAAANTNDLLLRCLLNLAVDIEVKLPNGAMVLEFATLTGKTDIASALLHFGASTTTKVEKKYTVLQPSANDQLIACAKYGNMTQMTRLLDEGVDINALSTSGRSALSVAAEYGYPHLINLVLERGGLLDVQDSNGETALWWASQCDHIEVVQRLLELGAQVGLPNSDGNSPLCVACQKGYMDIAEHLLEAGSDPNTTTNYGMTPLLLAVNADQMGVVGLLIDKGGVAVEQVVQAVQSSNRPGCVVNITRYLCDSFGSDHLLNHLGLDKNLQKAVDSASPPKKGKVVYGNQLTRPVTPQQSDTNSADDCSDPIYGDQLAIAASDDLVAEMLRLIKAGANINGTSRAAVPLLHAADQNHERAVQVLIENGAQIDSVDEDGYTALCFAAGQGNKAIIDLLCKHHANIEHKTLSGSTPLVHAVVGEHIDAVKTLLDRGAKIGLSDGNPVDSLRSAILQGAEHIIEILPRNGAKVKTVDRMEFTPLLYAVKKGKWNVTEILLKNGARLDIVPGSKISPLLMAISSGQAAIVELLAKYGADIHRLGKYDQSPLIYAAQLGKDMVVQSLIDIGANLDGKDYRGRTALSYAKEKGLQSTVKLLLQAQSLRRDGRYVKKAEEQRRDPKTSFEYRPLSKGSIRVLELQPGQKGNVVSFSLIHVELSKPPSFEALSYEWKGKIGTVPTRCDGERILVTPNCYAALEILRSETETRILWIDAICINQQDTLERGIQVSMMYDIFSKATSVLMWVGEEEDDSDLAFDSIPALSRAMEEIQKSPGFTDTTSKQVKKDLLLERPEIQDLTEQPKVATETWETWYELYRRSYFTRAWIFQEIILAGPRGEVMCGTRQCSWDTFKSALQAYTILQMDFDDSLEAIMNDDKDFRSERYLRLDSALWAMSSFKAGDLRDKVFAALGLAFGNGKDHQAWGPLRVPKVDYSKSVEEAFISANRYIISCYGDDSLWSSLDPINQSPPTGGKKSLPSWAFDFRKPALFDFNPFPENDMRYTTWLPGRPTTTQSSLHVNGYEVDTVYCKVPIAKDKSTVDVVKTVVRYVAGLGRSIYGLSPSIGNPSVQSGSHEDLGKSYSRTNLAALLRTLMTLDGCSANEEMNFATYVAWQLMTDNGTSQSFKTPPDFLRVGIETWRQLSHELANFDLAVCKNMESQHRYEYDLVYTKKGHFGLAPSLEGEEGLLMTVIGGCKDLVLLRRKGSSKDTWYEYVSKVYMYDWTKDKIKTSQDLGDDLKQVRFEIRLNFLERFNRLIKSEMSVEYAEPVEQLFLDLSVNQVLQRDGVQVVEPWASQYVDAIQDTRYGNAIWARYHIFGEVVDGSIEGLTVLESITQDAMGYKKHAPEQYAEAVSFYKGTSSVDGHTDVIEVILRVDGEDLTGKYIPESG</sequence>
<feature type="repeat" description="ANK" evidence="1">
    <location>
        <begin position="340"/>
        <end position="372"/>
    </location>
</feature>
<feature type="repeat" description="ANK" evidence="1">
    <location>
        <begin position="723"/>
        <end position="755"/>
    </location>
</feature>
<dbReference type="Proteomes" id="UP000266152">
    <property type="component" value="Unassembled WGS sequence"/>
</dbReference>
<name>A0A395SH50_FUSSP</name>
<reference evidence="3 4" key="1">
    <citation type="journal article" date="2018" name="PLoS Pathog.">
        <title>Evolution of structural diversity of trichothecenes, a family of toxins produced by plant pathogenic and entomopathogenic fungi.</title>
        <authorList>
            <person name="Proctor R.H."/>
            <person name="McCormick S.P."/>
            <person name="Kim H.S."/>
            <person name="Cardoza R.E."/>
            <person name="Stanley A.M."/>
            <person name="Lindo L."/>
            <person name="Kelly A."/>
            <person name="Brown D.W."/>
            <person name="Lee T."/>
            <person name="Vaughan M.M."/>
            <person name="Alexander N.J."/>
            <person name="Busman M."/>
            <person name="Gutierrez S."/>
        </authorList>
    </citation>
    <scope>NUCLEOTIDE SEQUENCE [LARGE SCALE GENOMIC DNA]</scope>
    <source>
        <strain evidence="3 4">NRRL 3299</strain>
    </source>
</reference>
<feature type="repeat" description="ANK" evidence="1">
    <location>
        <begin position="888"/>
        <end position="920"/>
    </location>
</feature>
<feature type="repeat" description="ANK" evidence="1">
    <location>
        <begin position="546"/>
        <end position="578"/>
    </location>
</feature>
<gene>
    <name evidence="3" type="ORF">FSPOR_3160</name>
</gene>
<dbReference type="Gene3D" id="1.25.40.20">
    <property type="entry name" value="Ankyrin repeat-containing domain"/>
    <property type="match status" value="5"/>
</dbReference>
<dbReference type="Pfam" id="PF12796">
    <property type="entry name" value="Ank_2"/>
    <property type="match status" value="6"/>
</dbReference>
<dbReference type="Pfam" id="PF00023">
    <property type="entry name" value="Ank"/>
    <property type="match status" value="1"/>
</dbReference>
<dbReference type="Pfam" id="PF06985">
    <property type="entry name" value="HET"/>
    <property type="match status" value="1"/>
</dbReference>
<protein>
    <submittedName>
        <fullName evidence="3">Ankyrin repeat</fullName>
    </submittedName>
</protein>
<feature type="repeat" description="ANK" evidence="1">
    <location>
        <begin position="789"/>
        <end position="821"/>
    </location>
</feature>
<evidence type="ECO:0000256" key="1">
    <source>
        <dbReference type="PROSITE-ProRule" id="PRU00023"/>
    </source>
</evidence>
<feature type="repeat" description="ANK" evidence="1">
    <location>
        <begin position="513"/>
        <end position="545"/>
    </location>
</feature>
<dbReference type="SUPFAM" id="SSF48403">
    <property type="entry name" value="Ankyrin repeat"/>
    <property type="match status" value="3"/>
</dbReference>
<evidence type="ECO:0000259" key="2">
    <source>
        <dbReference type="Pfam" id="PF06985"/>
    </source>
</evidence>
<evidence type="ECO:0000313" key="4">
    <source>
        <dbReference type="Proteomes" id="UP000266152"/>
    </source>
</evidence>
<feature type="repeat" description="ANK" evidence="1">
    <location>
        <begin position="173"/>
        <end position="205"/>
    </location>
</feature>
<dbReference type="InterPro" id="IPR002110">
    <property type="entry name" value="Ankyrin_rpt"/>
</dbReference>
<feature type="repeat" description="ANK" evidence="1">
    <location>
        <begin position="140"/>
        <end position="172"/>
    </location>
</feature>
<feature type="repeat" description="ANK" evidence="1">
    <location>
        <begin position="307"/>
        <end position="339"/>
    </location>
</feature>
<feature type="repeat" description="ANK" evidence="1">
    <location>
        <begin position="107"/>
        <end position="139"/>
    </location>
</feature>
<feature type="repeat" description="ANK" evidence="1">
    <location>
        <begin position="74"/>
        <end position="106"/>
    </location>
</feature>
<dbReference type="PRINTS" id="PR01415">
    <property type="entry name" value="ANKYRIN"/>
</dbReference>
<dbReference type="PROSITE" id="PS50297">
    <property type="entry name" value="ANK_REP_REGION"/>
    <property type="match status" value="14"/>
</dbReference>
<dbReference type="EMBL" id="PXOF01000039">
    <property type="protein sequence ID" value="RGP71794.1"/>
    <property type="molecule type" value="Genomic_DNA"/>
</dbReference>
<feature type="repeat" description="ANK" evidence="1">
    <location>
        <begin position="855"/>
        <end position="887"/>
    </location>
</feature>
<feature type="domain" description="Heterokaryon incompatibility" evidence="2">
    <location>
        <begin position="1040"/>
        <end position="1204"/>
    </location>
</feature>
<dbReference type="STRING" id="5514.A0A395SH50"/>
<dbReference type="PANTHER" id="PTHR24133:SF40">
    <property type="entry name" value="ANKYRIN REPEAT DOMAIN 44"/>
    <property type="match status" value="1"/>
</dbReference>
<dbReference type="PROSITE" id="PS50088">
    <property type="entry name" value="ANK_REPEAT"/>
    <property type="match status" value="16"/>
</dbReference>
<organism evidence="3 4">
    <name type="scientific">Fusarium sporotrichioides</name>
    <dbReference type="NCBI Taxonomy" id="5514"/>
    <lineage>
        <taxon>Eukaryota</taxon>
        <taxon>Fungi</taxon>
        <taxon>Dikarya</taxon>
        <taxon>Ascomycota</taxon>
        <taxon>Pezizomycotina</taxon>
        <taxon>Sordariomycetes</taxon>
        <taxon>Hypocreomycetidae</taxon>
        <taxon>Hypocreales</taxon>
        <taxon>Nectriaceae</taxon>
        <taxon>Fusarium</taxon>
    </lineage>
</organism>
<dbReference type="InterPro" id="IPR036770">
    <property type="entry name" value="Ankyrin_rpt-contain_sf"/>
</dbReference>